<evidence type="ECO:0000313" key="2">
    <source>
        <dbReference type="EMBL" id="MFD0687997.1"/>
    </source>
</evidence>
<evidence type="ECO:0000313" key="3">
    <source>
        <dbReference type="Proteomes" id="UP001597063"/>
    </source>
</evidence>
<name>A0ABW2XSV6_9ACTN</name>
<dbReference type="RefSeq" id="WP_131756346.1">
    <property type="nucleotide sequence ID" value="NZ_CAACUY010000015.1"/>
</dbReference>
<keyword evidence="3" id="KW-1185">Reference proteome</keyword>
<proteinExistence type="predicted"/>
<evidence type="ECO:0000256" key="1">
    <source>
        <dbReference type="SAM" id="MobiDB-lite"/>
    </source>
</evidence>
<feature type="region of interest" description="Disordered" evidence="1">
    <location>
        <begin position="59"/>
        <end position="88"/>
    </location>
</feature>
<dbReference type="EMBL" id="JBHTGP010000013">
    <property type="protein sequence ID" value="MFD0687997.1"/>
    <property type="molecule type" value="Genomic_DNA"/>
</dbReference>
<organism evidence="2 3">
    <name type="scientific">Actinomadura fibrosa</name>
    <dbReference type="NCBI Taxonomy" id="111802"/>
    <lineage>
        <taxon>Bacteria</taxon>
        <taxon>Bacillati</taxon>
        <taxon>Actinomycetota</taxon>
        <taxon>Actinomycetes</taxon>
        <taxon>Streptosporangiales</taxon>
        <taxon>Thermomonosporaceae</taxon>
        <taxon>Actinomadura</taxon>
    </lineage>
</organism>
<dbReference type="Proteomes" id="UP001597063">
    <property type="component" value="Unassembled WGS sequence"/>
</dbReference>
<accession>A0ABW2XSV6</accession>
<sequence length="157" mass="17047">MSESDLRSVAEELCAAVIEHARLCTETPDDAPRIMPVVSNIHRLIRSYGDTLIEKSGWSNPLLNVEEPTTGPEDEQAGDRADSPPGERTWVSIVDSHAMYVDDPKALIGYAEARTGSKIGNAAEALLLLCKTDGWKPDSYTDGAIEVDWRSTDACTG</sequence>
<protein>
    <submittedName>
        <fullName evidence="2">Uncharacterized protein</fullName>
    </submittedName>
</protein>
<reference evidence="3" key="1">
    <citation type="journal article" date="2019" name="Int. J. Syst. Evol. Microbiol.">
        <title>The Global Catalogue of Microorganisms (GCM) 10K type strain sequencing project: providing services to taxonomists for standard genome sequencing and annotation.</title>
        <authorList>
            <consortium name="The Broad Institute Genomics Platform"/>
            <consortium name="The Broad Institute Genome Sequencing Center for Infectious Disease"/>
            <person name="Wu L."/>
            <person name="Ma J."/>
        </authorList>
    </citation>
    <scope>NUCLEOTIDE SEQUENCE [LARGE SCALE GENOMIC DNA]</scope>
    <source>
        <strain evidence="3">JCM 9371</strain>
    </source>
</reference>
<comment type="caution">
    <text evidence="2">The sequence shown here is derived from an EMBL/GenBank/DDBJ whole genome shotgun (WGS) entry which is preliminary data.</text>
</comment>
<gene>
    <name evidence="2" type="ORF">ACFQZM_26125</name>
</gene>